<evidence type="ECO:0000313" key="4">
    <source>
        <dbReference type="Proteomes" id="UP000603200"/>
    </source>
</evidence>
<accession>A0ABQ4A343</accession>
<dbReference type="Proteomes" id="UP000603200">
    <property type="component" value="Unassembled WGS sequence"/>
</dbReference>
<dbReference type="InterPro" id="IPR002372">
    <property type="entry name" value="PQQ_rpt_dom"/>
</dbReference>
<evidence type="ECO:0000256" key="1">
    <source>
        <dbReference type="SAM" id="MobiDB-lite"/>
    </source>
</evidence>
<gene>
    <name evidence="3" type="ORF">Ahu01nite_083760</name>
</gene>
<dbReference type="Gene3D" id="2.130.10.10">
    <property type="entry name" value="YVTN repeat-like/Quinoprotein amine dehydrogenase"/>
    <property type="match status" value="1"/>
</dbReference>
<name>A0ABQ4A343_9ACTN</name>
<feature type="region of interest" description="Disordered" evidence="1">
    <location>
        <begin position="1"/>
        <end position="24"/>
    </location>
</feature>
<dbReference type="Pfam" id="PF13360">
    <property type="entry name" value="PQQ_2"/>
    <property type="match status" value="1"/>
</dbReference>
<dbReference type="SUPFAM" id="SSF50969">
    <property type="entry name" value="YVTN repeat-like/Quinoprotein amine dehydrogenase"/>
    <property type="match status" value="1"/>
</dbReference>
<comment type="caution">
    <text evidence="3">The sequence shown here is derived from an EMBL/GenBank/DDBJ whole genome shotgun (WGS) entry which is preliminary data.</text>
</comment>
<keyword evidence="4" id="KW-1185">Reference proteome</keyword>
<proteinExistence type="predicted"/>
<organism evidence="3 4">
    <name type="scientific">Winogradskya humida</name>
    <dbReference type="NCBI Taxonomy" id="113566"/>
    <lineage>
        <taxon>Bacteria</taxon>
        <taxon>Bacillati</taxon>
        <taxon>Actinomycetota</taxon>
        <taxon>Actinomycetes</taxon>
        <taxon>Micromonosporales</taxon>
        <taxon>Micromonosporaceae</taxon>
        <taxon>Winogradskya</taxon>
    </lineage>
</organism>
<dbReference type="EMBL" id="BOMN01000117">
    <property type="protein sequence ID" value="GIE25274.1"/>
    <property type="molecule type" value="Genomic_DNA"/>
</dbReference>
<evidence type="ECO:0000313" key="3">
    <source>
        <dbReference type="EMBL" id="GIE25274.1"/>
    </source>
</evidence>
<dbReference type="InterPro" id="IPR015943">
    <property type="entry name" value="WD40/YVTN_repeat-like_dom_sf"/>
</dbReference>
<sequence>MLTSVPDTVPLIDLDAPPPPAPPVARIPRPRLRPVLVGAFLAAALLSLTASVPSRGELREVLAAGTDAAAAYKLSPDALFTATFGRNPSVEAGIHRYALSNGPEGPGKELWATKVPQLVQVLTLDDTGTLLLARSASDPRMTLLDAATGTILWRVTGANTSVVTTAAGKVLLRTELTQTTAELRLADGRTGTTIWRRSIDALSDPHNYRATGRIVVLGLDGHVTTLRFADGSVLGEGDLGVRRKPDTTDVIVDAAGDRVYVTEMGALTAYRLPGLVLEWQARKIPYGAVTTCGPMLCVAGNNEVSGLDPADGSVRWTAPGWSGVSQRSDGTVILYRPTPDGPVVNSGVGSGVDDHERRVARPPEYAAIDPRTGAVLRLLAEVDWTAQGLQLRADLRIAGRTWVQLLDPADGVPHTVGSLDTARSYGCQVALPYLACPTVTGPTTVWRLPLP</sequence>
<dbReference type="InterPro" id="IPR011044">
    <property type="entry name" value="Quino_amine_DH_bsu"/>
</dbReference>
<dbReference type="RefSeq" id="WP_344572547.1">
    <property type="nucleotide sequence ID" value="NZ_BAAATV010000020.1"/>
</dbReference>
<evidence type="ECO:0000259" key="2">
    <source>
        <dbReference type="Pfam" id="PF13360"/>
    </source>
</evidence>
<reference evidence="3 4" key="1">
    <citation type="submission" date="2021-01" db="EMBL/GenBank/DDBJ databases">
        <title>Whole genome shotgun sequence of Actinoplanes humidus NBRC 14915.</title>
        <authorList>
            <person name="Komaki H."/>
            <person name="Tamura T."/>
        </authorList>
    </citation>
    <scope>NUCLEOTIDE SEQUENCE [LARGE SCALE GENOMIC DNA]</scope>
    <source>
        <strain evidence="3 4">NBRC 14915</strain>
    </source>
</reference>
<protein>
    <recommendedName>
        <fullName evidence="2">Pyrrolo-quinoline quinone repeat domain-containing protein</fullName>
    </recommendedName>
</protein>
<feature type="domain" description="Pyrrolo-quinoline quinone repeat" evidence="2">
    <location>
        <begin position="107"/>
        <end position="258"/>
    </location>
</feature>